<reference evidence="6" key="1">
    <citation type="submission" date="2019-03" db="EMBL/GenBank/DDBJ databases">
        <title>Genome sequencing and reference-guided assembly of Black Bengal Goat (Capra hircus).</title>
        <authorList>
            <person name="Siddiki A.Z."/>
            <person name="Baten A."/>
            <person name="Billah M."/>
            <person name="Alam M.A.U."/>
            <person name="Shawrob K.S.M."/>
            <person name="Saha S."/>
            <person name="Chowdhury M."/>
            <person name="Rahman A.H."/>
            <person name="Stear M."/>
            <person name="Miah G."/>
            <person name="Das G.B."/>
            <person name="Hossain M.M."/>
            <person name="Kumkum M."/>
            <person name="Islam M.S."/>
            <person name="Mollah A.M."/>
            <person name="Ahsan A."/>
            <person name="Tusar F."/>
            <person name="Khan M.K.I."/>
        </authorList>
    </citation>
    <scope>NUCLEOTIDE SEQUENCE [LARGE SCALE GENOMIC DNA]</scope>
</reference>
<evidence type="ECO:0000313" key="6">
    <source>
        <dbReference type="Ensembl" id="ENSCHIP00010027760.1"/>
    </source>
</evidence>
<evidence type="ECO:0000256" key="2">
    <source>
        <dbReference type="ARBA" id="ARBA00004496"/>
    </source>
</evidence>
<accession>A0A8C2RES9</accession>
<evidence type="ECO:0000256" key="3">
    <source>
        <dbReference type="ARBA" id="ARBA00022490"/>
    </source>
</evidence>
<dbReference type="GO" id="GO:0034715">
    <property type="term" value="C:pICln-Sm protein complex"/>
    <property type="evidence" value="ECO:0007669"/>
    <property type="project" value="TreeGrafter"/>
</dbReference>
<keyword evidence="3" id="KW-0963">Cytoplasm</keyword>
<comment type="subcellular location">
    <subcellularLocation>
        <location evidence="2">Cytoplasm</location>
    </subcellularLocation>
    <subcellularLocation>
        <location evidence="1">Nucleus</location>
    </subcellularLocation>
</comment>
<dbReference type="InterPro" id="IPR011993">
    <property type="entry name" value="PH-like_dom_sf"/>
</dbReference>
<reference evidence="6" key="2">
    <citation type="submission" date="2025-08" db="UniProtKB">
        <authorList>
            <consortium name="Ensembl"/>
        </authorList>
    </citation>
    <scope>IDENTIFICATION</scope>
</reference>
<organism evidence="6">
    <name type="scientific">Capra hircus</name>
    <name type="common">Goat</name>
    <dbReference type="NCBI Taxonomy" id="9925"/>
    <lineage>
        <taxon>Eukaryota</taxon>
        <taxon>Metazoa</taxon>
        <taxon>Chordata</taxon>
        <taxon>Craniata</taxon>
        <taxon>Vertebrata</taxon>
        <taxon>Euteleostomi</taxon>
        <taxon>Mammalia</taxon>
        <taxon>Eutheria</taxon>
        <taxon>Laurasiatheria</taxon>
        <taxon>Artiodactyla</taxon>
        <taxon>Ruminantia</taxon>
        <taxon>Pecora</taxon>
        <taxon>Bovidae</taxon>
        <taxon>Caprinae</taxon>
        <taxon>Capra</taxon>
    </lineage>
</organism>
<feature type="region of interest" description="Disordered" evidence="5">
    <location>
        <begin position="51"/>
        <end position="89"/>
    </location>
</feature>
<gene>
    <name evidence="6" type="primary">CLNS1A</name>
</gene>
<feature type="region of interest" description="Disordered" evidence="5">
    <location>
        <begin position="120"/>
        <end position="149"/>
    </location>
</feature>
<dbReference type="GO" id="GO:0005681">
    <property type="term" value="C:spliceosomal complex"/>
    <property type="evidence" value="ECO:0007669"/>
    <property type="project" value="TreeGrafter"/>
</dbReference>
<dbReference type="AlphaFoldDB" id="A0A8C2RES9"/>
<dbReference type="PANTHER" id="PTHR21399:SF0">
    <property type="entry name" value="METHYLOSOME SUBUNIT PICLN"/>
    <property type="match status" value="1"/>
</dbReference>
<dbReference type="InterPro" id="IPR039924">
    <property type="entry name" value="ICln/Lot5/Saf5"/>
</dbReference>
<keyword evidence="4" id="KW-0539">Nucleus</keyword>
<sequence length="222" mass="24494">MSFLRSFPPPGSAEGLRQQQPDTEAVLNGKGLGTGTLYIAERSQGFEFQDLSEEESSKCLPRRRSGMGGVALEESKESVADEEEEDSDDDIEPIAEFRFVPSDKSALEAMFTAMCECQALHPDPEDEDSDDYDGDEYDVEAHEQGQGDIPTFYTYEEGLSHLTAEGQATLERLEGMLSQSVSSQYNMAGVRTEDSIRDYEDGMEVDTTPTVAGQFEDADVDH</sequence>
<name>A0A8C2RES9_CAPHI</name>
<dbReference type="GO" id="GO:0000387">
    <property type="term" value="P:spliceosomal snRNP assembly"/>
    <property type="evidence" value="ECO:0007669"/>
    <property type="project" value="TreeGrafter"/>
</dbReference>
<feature type="compositionally biased region" description="Acidic residues" evidence="5">
    <location>
        <begin position="124"/>
        <end position="138"/>
    </location>
</feature>
<dbReference type="Ensembl" id="ENSCHIT00010039187.1">
    <property type="protein sequence ID" value="ENSCHIP00010027760.1"/>
    <property type="gene ID" value="ENSCHIG00010020490.1"/>
</dbReference>
<feature type="compositionally biased region" description="Acidic residues" evidence="5">
    <location>
        <begin position="80"/>
        <end position="89"/>
    </location>
</feature>
<dbReference type="GO" id="GO:0005829">
    <property type="term" value="C:cytosol"/>
    <property type="evidence" value="ECO:0007669"/>
    <property type="project" value="TreeGrafter"/>
</dbReference>
<dbReference type="PANTHER" id="PTHR21399">
    <property type="entry name" value="CHLORIDE CONDUCTANCE REGULATORY PROTEIN ICLN"/>
    <property type="match status" value="1"/>
</dbReference>
<feature type="region of interest" description="Disordered" evidence="5">
    <location>
        <begin position="1"/>
        <end position="29"/>
    </location>
</feature>
<dbReference type="Gene3D" id="2.30.29.30">
    <property type="entry name" value="Pleckstrin-homology domain (PH domain)/Phosphotyrosine-binding domain (PTB)"/>
    <property type="match status" value="1"/>
</dbReference>
<evidence type="ECO:0000256" key="5">
    <source>
        <dbReference type="SAM" id="MobiDB-lite"/>
    </source>
</evidence>
<evidence type="ECO:0000256" key="1">
    <source>
        <dbReference type="ARBA" id="ARBA00004123"/>
    </source>
</evidence>
<evidence type="ECO:0000256" key="4">
    <source>
        <dbReference type="ARBA" id="ARBA00023242"/>
    </source>
</evidence>
<protein>
    <submittedName>
        <fullName evidence="6">Chloride nucleotide-sensitive channel 1A</fullName>
    </submittedName>
</protein>
<dbReference type="Pfam" id="PF03517">
    <property type="entry name" value="Voldacs"/>
    <property type="match status" value="1"/>
</dbReference>
<dbReference type="GO" id="GO:0045292">
    <property type="term" value="P:mRNA cis splicing, via spliceosome"/>
    <property type="evidence" value="ECO:0007669"/>
    <property type="project" value="TreeGrafter"/>
</dbReference>
<proteinExistence type="predicted"/>